<dbReference type="RefSeq" id="WP_324717140.1">
    <property type="nucleotide sequence ID" value="NZ_CP141615.1"/>
</dbReference>
<keyword evidence="1 3" id="KW-0328">Glycosyltransferase</keyword>
<dbReference type="CDD" id="cd09010">
    <property type="entry name" value="MTAP_SsMTAPII_like_MTIP"/>
    <property type="match status" value="1"/>
</dbReference>
<protein>
    <recommendedName>
        <fullName evidence="3">Purine nucleoside phosphorylase</fullName>
        <shortName evidence="3">PNP</shortName>
        <ecNumber evidence="3">2.4.2.1</ecNumber>
    </recommendedName>
</protein>
<evidence type="ECO:0000256" key="1">
    <source>
        <dbReference type="ARBA" id="ARBA00022676"/>
    </source>
</evidence>
<dbReference type="PANTHER" id="PTHR42679:SF2">
    <property type="entry name" value="S-METHYL-5'-THIOADENOSINE PHOSPHORYLASE"/>
    <property type="match status" value="1"/>
</dbReference>
<comment type="caution">
    <text evidence="3">Lacks conserved residue(s) required for the propagation of feature annotation.</text>
</comment>
<comment type="catalytic activity">
    <reaction evidence="3">
        <text>a purine D-ribonucleoside + phosphate = a purine nucleobase + alpha-D-ribose 1-phosphate</text>
        <dbReference type="Rhea" id="RHEA:19805"/>
        <dbReference type="ChEBI" id="CHEBI:26386"/>
        <dbReference type="ChEBI" id="CHEBI:43474"/>
        <dbReference type="ChEBI" id="CHEBI:57720"/>
        <dbReference type="ChEBI" id="CHEBI:142355"/>
        <dbReference type="EC" id="2.4.2.1"/>
    </reaction>
</comment>
<dbReference type="NCBIfam" id="NF005876">
    <property type="entry name" value="PRK07823.1"/>
    <property type="match status" value="1"/>
</dbReference>
<feature type="site" description="Important for substrate specificity" evidence="3">
    <location>
        <position position="227"/>
    </location>
</feature>
<evidence type="ECO:0000313" key="6">
    <source>
        <dbReference type="Proteomes" id="UP001332192"/>
    </source>
</evidence>
<feature type="site" description="Important for substrate specificity" evidence="3">
    <location>
        <position position="169"/>
    </location>
</feature>
<dbReference type="NCBIfam" id="TIGR01694">
    <property type="entry name" value="MTAP"/>
    <property type="match status" value="1"/>
</dbReference>
<keyword evidence="3" id="KW-0660">Purine salvage</keyword>
<dbReference type="EMBL" id="CP141615">
    <property type="protein sequence ID" value="WRP17870.1"/>
    <property type="molecule type" value="Genomic_DNA"/>
</dbReference>
<dbReference type="GO" id="GO:0017061">
    <property type="term" value="F:S-methyl-5-thioadenosine phosphorylase activity"/>
    <property type="evidence" value="ECO:0007669"/>
    <property type="project" value="UniProtKB-EC"/>
</dbReference>
<comment type="function">
    <text evidence="3">Purine nucleoside phosphorylase involved in purine salvage.</text>
</comment>
<dbReference type="Gene3D" id="3.40.50.1580">
    <property type="entry name" value="Nucleoside phosphorylase domain"/>
    <property type="match status" value="1"/>
</dbReference>
<gene>
    <name evidence="5" type="ORF">U7230_02330</name>
</gene>
<name>A0ABZ1BZA9_9FIRM</name>
<dbReference type="Pfam" id="PF01048">
    <property type="entry name" value="PNP_UDP_1"/>
    <property type="match status" value="1"/>
</dbReference>
<keyword evidence="2 3" id="KW-0808">Transferase</keyword>
<comment type="pathway">
    <text evidence="3">Purine metabolism; purine nucleoside salvage.</text>
</comment>
<feature type="domain" description="Nucleoside phosphorylase" evidence="4">
    <location>
        <begin position="9"/>
        <end position="249"/>
    </location>
</feature>
<feature type="binding site" evidence="3">
    <location>
        <position position="187"/>
    </location>
    <ligand>
        <name>substrate</name>
    </ligand>
</feature>
<evidence type="ECO:0000256" key="3">
    <source>
        <dbReference type="HAMAP-Rule" id="MF_01963"/>
    </source>
</evidence>
<dbReference type="InterPro" id="IPR000845">
    <property type="entry name" value="Nucleoside_phosphorylase_d"/>
</dbReference>
<comment type="similarity">
    <text evidence="3">Belongs to the PNP/MTAP phosphorylase family. MTAP subfamily.</text>
</comment>
<dbReference type="PANTHER" id="PTHR42679">
    <property type="entry name" value="S-METHYL-5'-THIOADENOSINE PHOSPHORYLASE"/>
    <property type="match status" value="1"/>
</dbReference>
<evidence type="ECO:0000313" key="5">
    <source>
        <dbReference type="EMBL" id="WRP17870.1"/>
    </source>
</evidence>
<reference evidence="5 6" key="1">
    <citation type="journal article" date="2024" name="Front. Microbiol.">
        <title>Novel thermophilic genera Geochorda gen. nov. and Carboxydochorda gen. nov. from the deep terrestrial subsurface reveal the ecophysiological diversity in the class Limnochordia.</title>
        <authorList>
            <person name="Karnachuk O.V."/>
            <person name="Lukina A.P."/>
            <person name="Avakyan M.R."/>
            <person name="Kadnikov V.V."/>
            <person name="Begmatov S."/>
            <person name="Beletsky A.V."/>
            <person name="Vlasova K.G."/>
            <person name="Novikov A.A."/>
            <person name="Shcherbakova V.A."/>
            <person name="Mardanov A.V."/>
            <person name="Ravin N.V."/>
        </authorList>
    </citation>
    <scope>NUCLEOTIDE SEQUENCE [LARGE SCALE GENOMIC DNA]</scope>
    <source>
        <strain evidence="5 6">L945</strain>
    </source>
</reference>
<feature type="binding site" evidence="3">
    <location>
        <position position="188"/>
    </location>
    <ligand>
        <name>phosphate</name>
        <dbReference type="ChEBI" id="CHEBI:43474"/>
    </ligand>
</feature>
<dbReference type="InterPro" id="IPR010044">
    <property type="entry name" value="MTAP"/>
</dbReference>
<keyword evidence="6" id="KW-1185">Reference proteome</keyword>
<sequence length="278" mass="31033">MTDPGPRAEIGVFGGSGFYQIADDVQELWVETPYGPPSDKISILTIGGRKVAFLPRHGRDHRYPPHRVPYRANLWAMKSLGVSRIVGPCAAGSLQPDIPPGTFVLCDQFVNRTWGRQDTYFEGPVVTHIGAADPYCPEMRQVAAGVLARLGIPHRTGGTVVVVQGPRFSTRAESREFREHGWHVINMTQYPEVILARELGMCYLNVSLVTDYDVGLEGHPEVHPVSHQEVLRVFNANLEHLRTFLWELVPAIPQERRCSCRRAVQEARGEPELPGGRQ</sequence>
<comment type="miscellaneous">
    <text evidence="3">Although this enzyme belongs to the family of MTA phosphorylases based on sequence homology, it lacks several conserved amino acids in the substrate binding pocket that confer specificity towards MTA.</text>
</comment>
<accession>A0ABZ1BZA9</accession>
<comment type="subunit">
    <text evidence="3">Homohexamer. Dimer of a homotrimer.</text>
</comment>
<feature type="binding site" evidence="3">
    <location>
        <begin position="56"/>
        <end position="57"/>
    </location>
    <ligand>
        <name>phosphate</name>
        <dbReference type="ChEBI" id="CHEBI:43474"/>
    </ligand>
</feature>
<organism evidence="5 6">
    <name type="scientific">Carboxydichorda subterranea</name>
    <dbReference type="NCBI Taxonomy" id="3109565"/>
    <lineage>
        <taxon>Bacteria</taxon>
        <taxon>Bacillati</taxon>
        <taxon>Bacillota</taxon>
        <taxon>Limnochordia</taxon>
        <taxon>Limnochordales</taxon>
        <taxon>Geochordaceae</taxon>
        <taxon>Carboxydichorda</taxon>
    </lineage>
</organism>
<proteinExistence type="inferred from homology"/>
<dbReference type="Proteomes" id="UP001332192">
    <property type="component" value="Chromosome"/>
</dbReference>
<evidence type="ECO:0000256" key="2">
    <source>
        <dbReference type="ARBA" id="ARBA00022679"/>
    </source>
</evidence>
<dbReference type="SUPFAM" id="SSF53167">
    <property type="entry name" value="Purine and uridine phosphorylases"/>
    <property type="match status" value="1"/>
</dbReference>
<feature type="binding site" evidence="3">
    <location>
        <begin position="211"/>
        <end position="213"/>
    </location>
    <ligand>
        <name>substrate</name>
    </ligand>
</feature>
<dbReference type="HAMAP" id="MF_01963">
    <property type="entry name" value="MTAP"/>
    <property type="match status" value="1"/>
</dbReference>
<dbReference type="EC" id="2.4.2.1" evidence="3"/>
<feature type="binding site" evidence="3">
    <location>
        <position position="16"/>
    </location>
    <ligand>
        <name>phosphate</name>
        <dbReference type="ChEBI" id="CHEBI:43474"/>
    </ligand>
</feature>
<dbReference type="InterPro" id="IPR035994">
    <property type="entry name" value="Nucleoside_phosphorylase_sf"/>
</dbReference>
<evidence type="ECO:0000259" key="4">
    <source>
        <dbReference type="Pfam" id="PF01048"/>
    </source>
</evidence>